<accession>A0AAE1P2Y7</accession>
<dbReference type="EMBL" id="JAWZYT010002919">
    <property type="protein sequence ID" value="KAK4301140.1"/>
    <property type="molecule type" value="Genomic_DNA"/>
</dbReference>
<dbReference type="AlphaFoldDB" id="A0AAE1P2Y7"/>
<dbReference type="Proteomes" id="UP001292094">
    <property type="component" value="Unassembled WGS sequence"/>
</dbReference>
<keyword evidence="2" id="KW-1185">Reference proteome</keyword>
<protein>
    <submittedName>
        <fullName evidence="1">Uncharacterized protein</fullName>
    </submittedName>
</protein>
<evidence type="ECO:0000313" key="1">
    <source>
        <dbReference type="EMBL" id="KAK4301140.1"/>
    </source>
</evidence>
<gene>
    <name evidence="1" type="ORF">Pmani_026696</name>
</gene>
<comment type="caution">
    <text evidence="1">The sequence shown here is derived from an EMBL/GenBank/DDBJ whole genome shotgun (WGS) entry which is preliminary data.</text>
</comment>
<sequence length="123" mass="13596">MWPCRNDDVAMNYDVVDMSYGVRKFGMAEKSDVCPVPSECRGLLFTSARPEPCPPLQHHYPLPRSLEYPCNIAPEPGLLSPLSAGARNLHTVSIWRLKPYSGPLGVTAPPDHPQSKAQLQTPE</sequence>
<name>A0AAE1P2Y7_9EUCA</name>
<proteinExistence type="predicted"/>
<organism evidence="1 2">
    <name type="scientific">Petrolisthes manimaculis</name>
    <dbReference type="NCBI Taxonomy" id="1843537"/>
    <lineage>
        <taxon>Eukaryota</taxon>
        <taxon>Metazoa</taxon>
        <taxon>Ecdysozoa</taxon>
        <taxon>Arthropoda</taxon>
        <taxon>Crustacea</taxon>
        <taxon>Multicrustacea</taxon>
        <taxon>Malacostraca</taxon>
        <taxon>Eumalacostraca</taxon>
        <taxon>Eucarida</taxon>
        <taxon>Decapoda</taxon>
        <taxon>Pleocyemata</taxon>
        <taxon>Anomura</taxon>
        <taxon>Galatheoidea</taxon>
        <taxon>Porcellanidae</taxon>
        <taxon>Petrolisthes</taxon>
    </lineage>
</organism>
<reference evidence="1" key="1">
    <citation type="submission" date="2023-11" db="EMBL/GenBank/DDBJ databases">
        <title>Genome assemblies of two species of porcelain crab, Petrolisthes cinctipes and Petrolisthes manimaculis (Anomura: Porcellanidae).</title>
        <authorList>
            <person name="Angst P."/>
        </authorList>
    </citation>
    <scope>NUCLEOTIDE SEQUENCE</scope>
    <source>
        <strain evidence="1">PB745_02</strain>
        <tissue evidence="1">Gill</tissue>
    </source>
</reference>
<evidence type="ECO:0000313" key="2">
    <source>
        <dbReference type="Proteomes" id="UP001292094"/>
    </source>
</evidence>